<dbReference type="EMBL" id="CP012159">
    <property type="protein sequence ID" value="AKT36340.1"/>
    <property type="molecule type" value="Genomic_DNA"/>
</dbReference>
<accession>A0A0K1E639</accession>
<dbReference type="OrthoDB" id="5516589at2"/>
<reference evidence="1 2" key="1">
    <citation type="submission" date="2015-07" db="EMBL/GenBank/DDBJ databases">
        <title>Genome analysis of myxobacterium Chondromyces crocatus Cm c5 reveals a high potential for natural compound synthesis and the genetic basis for the loss of fruiting body formation.</title>
        <authorList>
            <person name="Zaburannyi N."/>
            <person name="Bunk B."/>
            <person name="Maier J."/>
            <person name="Overmann J."/>
            <person name="Mueller R."/>
        </authorList>
    </citation>
    <scope>NUCLEOTIDE SEQUENCE [LARGE SCALE GENOMIC DNA]</scope>
    <source>
        <strain evidence="1 2">Cm c5</strain>
    </source>
</reference>
<dbReference type="Proteomes" id="UP000067626">
    <property type="component" value="Chromosome"/>
</dbReference>
<organism evidence="1 2">
    <name type="scientific">Chondromyces crocatus</name>
    <dbReference type="NCBI Taxonomy" id="52"/>
    <lineage>
        <taxon>Bacteria</taxon>
        <taxon>Pseudomonadati</taxon>
        <taxon>Myxococcota</taxon>
        <taxon>Polyangia</taxon>
        <taxon>Polyangiales</taxon>
        <taxon>Polyangiaceae</taxon>
        <taxon>Chondromyces</taxon>
    </lineage>
</organism>
<evidence type="ECO:0000313" key="1">
    <source>
        <dbReference type="EMBL" id="AKT36340.1"/>
    </source>
</evidence>
<protein>
    <submittedName>
        <fullName evidence="1">Uncharacterized protein</fullName>
    </submittedName>
</protein>
<dbReference type="RefSeq" id="WP_050428869.1">
    <property type="nucleotide sequence ID" value="NZ_CP012159.1"/>
</dbReference>
<keyword evidence="2" id="KW-1185">Reference proteome</keyword>
<proteinExistence type="predicted"/>
<sequence>MSEPIWKRLAEDIQTERIDGAYKDRVHSRIPSAGRESVAVELVREMASALRRSEEKVTCAIQTLEAQGRKIDALLSKPSSPDPVELRYRIDEHNRQHDAAKKALWELLVHREALGFLRNEDLPALYPIPPRR</sequence>
<gene>
    <name evidence="1" type="ORF">CMC5_004540</name>
</gene>
<dbReference type="KEGG" id="ccro:CMC5_004540"/>
<evidence type="ECO:0000313" key="2">
    <source>
        <dbReference type="Proteomes" id="UP000067626"/>
    </source>
</evidence>
<dbReference type="STRING" id="52.CMC5_004540"/>
<name>A0A0K1E639_CHOCO</name>
<dbReference type="AlphaFoldDB" id="A0A0K1E639"/>